<dbReference type="Proteomes" id="UP001479933">
    <property type="component" value="Chromosome"/>
</dbReference>
<dbReference type="PANTHER" id="PTHR39757:SF5">
    <property type="entry name" value="OS02G0190600 PROTEIN"/>
    <property type="match status" value="1"/>
</dbReference>
<sequence>MTASVDLIVVGGGPAGRALAHRAGVAGLRVTLIDPAPERAWHATYGLYADDVPAWLDPATVATRSAAVTVYTPHRRVVDRGYVVLDPEEFRRSLTVDDVVASTCTRVDAGSVTLADGSVRSARHVIDARGTAAVPASVPRQTAYGTFAAETVAAADAPAAHAPAETVLMDWRAAGVSALRPASFSYRVPTARGLLVEETCLAGSPPIPLTELRRRAQLRSPSLAVDSPVETVDFPLYPGHRPWQTRGALAFGAAGGLMNPATGYSVAQSLGAVDGLVEAIIDGHELRGCLWTWTARMVYRLQLIGLAVLLMLDAEQSVRFFDAFFRLPAARQRAYLSVRDDLGGTVLAMLAVFLRCPPRLQFAVAVSSARAAFRLRAG</sequence>
<name>A0ABZ2TZY5_9ACTN</name>
<reference evidence="1 2" key="1">
    <citation type="journal article" date="2023" name="Virus Evol.">
        <title>Computational host range prediction-The good, the bad, and the ugly.</title>
        <authorList>
            <person name="Howell A.A."/>
            <person name="Versoza C.J."/>
            <person name="Pfeifer S.P."/>
        </authorList>
    </citation>
    <scope>NUCLEOTIDE SEQUENCE [LARGE SCALE GENOMIC DNA]</scope>
    <source>
        <strain evidence="1 2">1610/1b</strain>
    </source>
</reference>
<accession>A0ABZ2TZY5</accession>
<dbReference type="SUPFAM" id="SSF51905">
    <property type="entry name" value="FAD/NAD(P)-binding domain"/>
    <property type="match status" value="1"/>
</dbReference>
<dbReference type="RefSeq" id="WP_066171859.1">
    <property type="nucleotide sequence ID" value="NZ_CP136137.1"/>
</dbReference>
<dbReference type="Pfam" id="PF05834">
    <property type="entry name" value="Lycopene_cycl"/>
    <property type="match status" value="1"/>
</dbReference>
<dbReference type="Gene3D" id="3.50.50.60">
    <property type="entry name" value="FAD/NAD(P)-binding domain"/>
    <property type="match status" value="1"/>
</dbReference>
<protein>
    <submittedName>
        <fullName evidence="1">Lycopene cyclase family protein</fullName>
    </submittedName>
</protein>
<dbReference type="EMBL" id="CP136137">
    <property type="protein sequence ID" value="WYY07018.1"/>
    <property type="molecule type" value="Genomic_DNA"/>
</dbReference>
<organism evidence="1 2">
    <name type="scientific">Gordonia hydrophobica</name>
    <dbReference type="NCBI Taxonomy" id="40516"/>
    <lineage>
        <taxon>Bacteria</taxon>
        <taxon>Bacillati</taxon>
        <taxon>Actinomycetota</taxon>
        <taxon>Actinomycetes</taxon>
        <taxon>Mycobacteriales</taxon>
        <taxon>Gordoniaceae</taxon>
        <taxon>Gordonia</taxon>
    </lineage>
</organism>
<dbReference type="PANTHER" id="PTHR39757">
    <property type="match status" value="1"/>
</dbReference>
<evidence type="ECO:0000313" key="1">
    <source>
        <dbReference type="EMBL" id="WYY07018.1"/>
    </source>
</evidence>
<keyword evidence="2" id="KW-1185">Reference proteome</keyword>
<dbReference type="InterPro" id="IPR036188">
    <property type="entry name" value="FAD/NAD-bd_sf"/>
</dbReference>
<gene>
    <name evidence="1" type="ORF">RVF87_18640</name>
</gene>
<proteinExistence type="predicted"/>
<evidence type="ECO:0000313" key="2">
    <source>
        <dbReference type="Proteomes" id="UP001479933"/>
    </source>
</evidence>